<sequence>METLAELNLEVVNTGKKPTFSAYRRDTICSSIIDITACTTSLLHKIENWRVDDSFCTLSNHKPILFKFSTTTSFIESKINSTRKYNTRKANWSHFNVELKRALDNNGLTKERIGVIRTTQEIDEFVKTYTECITKACDETIPKIERKQLPKAAKWWNTEIKEKKEIMIRLRRRIRNAHPTRKNWVIEQYLEARKQYKESIEDATTKSWKELCTNEQKENVWQRTYRILKVCSNVEGDKLLKDQNGTILSEKGSATLLAETFYPKDNPNTDTKEQDDIRTKTNELIAQLENKTLEVKTPFARTEIDQILSNMSPKKAPAPETIISVTAQKQSELATKLSLQVKEMTQQISLLTQMIEEFIIIHKETGKKTPVPELIQTDTNTVITEIQELKQMISEIKATPTCITTTINEQSEDVKKVLEPITITMKTMMKDINEMKEFNTSQLAFQSNSGLGAELAITEIKDKIDELRNYPCAPPMGRETNVRVAASPYKPPQKTYANAETSTQKVSGGDAMLTIKGVLK</sequence>
<comment type="caution">
    <text evidence="1">The sequence shown here is derived from an EMBL/GenBank/DDBJ whole genome shotgun (WGS) entry which is preliminary data.</text>
</comment>
<organism evidence="1 2">
    <name type="scientific">Parnassius apollo</name>
    <name type="common">Apollo butterfly</name>
    <name type="synonym">Papilio apollo</name>
    <dbReference type="NCBI Taxonomy" id="110799"/>
    <lineage>
        <taxon>Eukaryota</taxon>
        <taxon>Metazoa</taxon>
        <taxon>Ecdysozoa</taxon>
        <taxon>Arthropoda</taxon>
        <taxon>Hexapoda</taxon>
        <taxon>Insecta</taxon>
        <taxon>Pterygota</taxon>
        <taxon>Neoptera</taxon>
        <taxon>Endopterygota</taxon>
        <taxon>Lepidoptera</taxon>
        <taxon>Glossata</taxon>
        <taxon>Ditrysia</taxon>
        <taxon>Papilionoidea</taxon>
        <taxon>Papilionidae</taxon>
        <taxon>Parnassiinae</taxon>
        <taxon>Parnassini</taxon>
        <taxon>Parnassius</taxon>
        <taxon>Parnassius</taxon>
    </lineage>
</organism>
<proteinExistence type="predicted"/>
<dbReference type="Proteomes" id="UP000691718">
    <property type="component" value="Unassembled WGS sequence"/>
</dbReference>
<keyword evidence="2" id="KW-1185">Reference proteome</keyword>
<evidence type="ECO:0000313" key="2">
    <source>
        <dbReference type="Proteomes" id="UP000691718"/>
    </source>
</evidence>
<dbReference type="AlphaFoldDB" id="A0A8S3WB04"/>
<protein>
    <submittedName>
        <fullName evidence="1">(apollo) hypothetical protein</fullName>
    </submittedName>
</protein>
<name>A0A8S3WB04_PARAO</name>
<dbReference type="OrthoDB" id="6931122at2759"/>
<reference evidence="1" key="1">
    <citation type="submission" date="2021-04" db="EMBL/GenBank/DDBJ databases">
        <authorList>
            <person name="Tunstrom K."/>
        </authorList>
    </citation>
    <scope>NUCLEOTIDE SEQUENCE</scope>
</reference>
<evidence type="ECO:0000313" key="1">
    <source>
        <dbReference type="EMBL" id="CAG4950879.1"/>
    </source>
</evidence>
<gene>
    <name evidence="1" type="ORF">PAPOLLO_LOCUS4296</name>
</gene>
<accession>A0A8S3WB04</accession>
<dbReference type="EMBL" id="CAJQZP010000235">
    <property type="protein sequence ID" value="CAG4950879.1"/>
    <property type="molecule type" value="Genomic_DNA"/>
</dbReference>